<gene>
    <name evidence="1" type="ORF">BTUL_0068g00180</name>
</gene>
<evidence type="ECO:0000313" key="1">
    <source>
        <dbReference type="EMBL" id="TGO13511.1"/>
    </source>
</evidence>
<dbReference type="OrthoDB" id="62952at2759"/>
<dbReference type="EMBL" id="PQXH01000068">
    <property type="protein sequence ID" value="TGO13511.1"/>
    <property type="molecule type" value="Genomic_DNA"/>
</dbReference>
<name>A0A4Z1EWM7_9HELO</name>
<reference evidence="1 2" key="1">
    <citation type="submission" date="2017-12" db="EMBL/GenBank/DDBJ databases">
        <title>Comparative genomics of Botrytis spp.</title>
        <authorList>
            <person name="Valero-Jimenez C.A."/>
            <person name="Tapia P."/>
            <person name="Veloso J."/>
            <person name="Silva-Moreno E."/>
            <person name="Staats M."/>
            <person name="Valdes J.H."/>
            <person name="Van Kan J.A.L."/>
        </authorList>
    </citation>
    <scope>NUCLEOTIDE SEQUENCE [LARGE SCALE GENOMIC DNA]</scope>
    <source>
        <strain evidence="1 2">Bt9001</strain>
    </source>
</reference>
<dbReference type="PANTHER" id="PTHR42085:SF1">
    <property type="entry name" value="F-BOX DOMAIN-CONTAINING PROTEIN"/>
    <property type="match status" value="1"/>
</dbReference>
<dbReference type="Proteomes" id="UP000297777">
    <property type="component" value="Unassembled WGS sequence"/>
</dbReference>
<dbReference type="PANTHER" id="PTHR42085">
    <property type="entry name" value="F-BOX DOMAIN-CONTAINING PROTEIN"/>
    <property type="match status" value="1"/>
</dbReference>
<dbReference type="AlphaFoldDB" id="A0A4Z1EWM7"/>
<proteinExistence type="predicted"/>
<evidence type="ECO:0008006" key="3">
    <source>
        <dbReference type="Google" id="ProtNLM"/>
    </source>
</evidence>
<accession>A0A4Z1EWM7</accession>
<organism evidence="1 2">
    <name type="scientific">Botrytis tulipae</name>
    <dbReference type="NCBI Taxonomy" id="87230"/>
    <lineage>
        <taxon>Eukaryota</taxon>
        <taxon>Fungi</taxon>
        <taxon>Dikarya</taxon>
        <taxon>Ascomycota</taxon>
        <taxon>Pezizomycotina</taxon>
        <taxon>Leotiomycetes</taxon>
        <taxon>Helotiales</taxon>
        <taxon>Sclerotiniaceae</taxon>
        <taxon>Botrytis</taxon>
    </lineage>
</organism>
<sequence>MSSQNRPLHLLKFPTEIRDNIFKHVLLEHPEWSIMISTPDGERIDMHYIDLKDKKLAPISEARPQVQVLRTCKQIHSEYREVFWKNRSFAWNDPSKFVETVAFSRRNFFKGTIDNITSLELIIEFTRSDPHLATWSGALLKSKYEQNAFGRYTSTWKALKQVKLHLFGDGCGSPITRSFVYGIRSNRHGFMAPGDELDPIDCHRGFTWILQSLEGAVDSIAFPHKIRRADGRVEKLTQILDLGLKWNDYSDAYHKKNWVTLTAILKACNAALEGAEIWIDGVLCWKDNVEQACMKSIEDISTFYTSNSSSVPFRVKFRARSEGLNHTAKNAQEIKCKDNKSTKEKKDSGNVLKFEPRDLEYRHKKRSKHFHFRSIPCLEEEQNCISPILLVIMKST</sequence>
<keyword evidence="2" id="KW-1185">Reference proteome</keyword>
<evidence type="ECO:0000313" key="2">
    <source>
        <dbReference type="Proteomes" id="UP000297777"/>
    </source>
</evidence>
<dbReference type="InterPro" id="IPR038883">
    <property type="entry name" value="AN11006-like"/>
</dbReference>
<protein>
    <recommendedName>
        <fullName evidence="3">F-box domain-containing protein</fullName>
    </recommendedName>
</protein>
<comment type="caution">
    <text evidence="1">The sequence shown here is derived from an EMBL/GenBank/DDBJ whole genome shotgun (WGS) entry which is preliminary data.</text>
</comment>